<evidence type="ECO:0000313" key="3">
    <source>
        <dbReference type="Proteomes" id="UP000023351"/>
    </source>
</evidence>
<protein>
    <submittedName>
        <fullName evidence="2">Gp98 domain protein</fullName>
    </submittedName>
</protein>
<name>X8DCV5_9MYCO</name>
<proteinExistence type="predicted"/>
<feature type="compositionally biased region" description="Low complexity" evidence="1">
    <location>
        <begin position="86"/>
        <end position="103"/>
    </location>
</feature>
<accession>X8DCV5</accession>
<feature type="compositionally biased region" description="Basic and acidic residues" evidence="1">
    <location>
        <begin position="104"/>
        <end position="117"/>
    </location>
</feature>
<evidence type="ECO:0000256" key="1">
    <source>
        <dbReference type="SAM" id="MobiDB-lite"/>
    </source>
</evidence>
<reference evidence="2 3" key="1">
    <citation type="submission" date="2013-12" db="EMBL/GenBank/DDBJ databases">
        <authorList>
            <person name="Zelazny A."/>
            <person name="Olivier K."/>
            <person name="Holland S."/>
            <person name="Lenaerts A."/>
            <person name="Ordway D."/>
            <person name="DeGroote M.A."/>
            <person name="Parker T."/>
            <person name="Sizemore C."/>
            <person name="Tallon L.J."/>
            <person name="Sadzewicz L.K."/>
            <person name="Sengamalay N."/>
            <person name="Fraser C.M."/>
            <person name="Hine E."/>
            <person name="Shefchek K.A."/>
            <person name="Das S.P."/>
            <person name="Tettelin H."/>
        </authorList>
    </citation>
    <scope>NUCLEOTIDE SEQUENCE [LARGE SCALE GENOMIC DNA]</scope>
    <source>
        <strain evidence="2 3">1513</strain>
    </source>
</reference>
<feature type="region of interest" description="Disordered" evidence="1">
    <location>
        <begin position="78"/>
        <end position="117"/>
    </location>
</feature>
<evidence type="ECO:0000313" key="2">
    <source>
        <dbReference type="EMBL" id="EUA66194.1"/>
    </source>
</evidence>
<comment type="caution">
    <text evidence="2">The sequence shown here is derived from an EMBL/GenBank/DDBJ whole genome shotgun (WGS) entry which is preliminary data.</text>
</comment>
<sequence>MSNIKITVDGKVLMDTDPGKWRSTPPDIPDLKRQSGGQGWGLAAMVTLAQAGTLAELGQPIGNTTMTITTRANGWTLDVEQDGSEPSVAPARVAPAPTAPSARAEAEPDTAHAEARP</sequence>
<gene>
    <name evidence="2" type="ORF">I540_4697</name>
</gene>
<dbReference type="AlphaFoldDB" id="X8DCV5"/>
<dbReference type="PATRIC" id="fig|1299321.3.peg.4527"/>
<feature type="region of interest" description="Disordered" evidence="1">
    <location>
        <begin position="15"/>
        <end position="37"/>
    </location>
</feature>
<dbReference type="Proteomes" id="UP000023351">
    <property type="component" value="Unassembled WGS sequence"/>
</dbReference>
<organism evidence="2 3">
    <name type="scientific">Mycobacteroides abscessus subsp. bolletii 1513</name>
    <dbReference type="NCBI Taxonomy" id="1299321"/>
    <lineage>
        <taxon>Bacteria</taxon>
        <taxon>Bacillati</taxon>
        <taxon>Actinomycetota</taxon>
        <taxon>Actinomycetes</taxon>
        <taxon>Mycobacteriales</taxon>
        <taxon>Mycobacteriaceae</taxon>
        <taxon>Mycobacteroides</taxon>
        <taxon>Mycobacteroides abscessus</taxon>
    </lineage>
</organism>
<dbReference type="EMBL" id="JAOJ01000003">
    <property type="protein sequence ID" value="EUA66194.1"/>
    <property type="molecule type" value="Genomic_DNA"/>
</dbReference>